<dbReference type="Pfam" id="PF13407">
    <property type="entry name" value="Peripla_BP_4"/>
    <property type="match status" value="1"/>
</dbReference>
<gene>
    <name evidence="5" type="ORF">OCV63_01090</name>
</gene>
<dbReference type="CDD" id="cd20006">
    <property type="entry name" value="PBP1_ABC_sugar_binding-like"/>
    <property type="match status" value="1"/>
</dbReference>
<dbReference type="Gene3D" id="3.40.50.2300">
    <property type="match status" value="2"/>
</dbReference>
<proteinExistence type="inferred from homology"/>
<dbReference type="InterPro" id="IPR025997">
    <property type="entry name" value="SBP_2_dom"/>
</dbReference>
<keyword evidence="6" id="KW-1185">Reference proteome</keyword>
<protein>
    <submittedName>
        <fullName evidence="5">Substrate-binding domain-containing protein</fullName>
    </submittedName>
</protein>
<evidence type="ECO:0000313" key="6">
    <source>
        <dbReference type="Proteomes" id="UP001652461"/>
    </source>
</evidence>
<organism evidence="5 6">
    <name type="scientific">Laedolimicola ammoniilytica</name>
    <dbReference type="NCBI Taxonomy" id="2981771"/>
    <lineage>
        <taxon>Bacteria</taxon>
        <taxon>Bacillati</taxon>
        <taxon>Bacillota</taxon>
        <taxon>Clostridia</taxon>
        <taxon>Lachnospirales</taxon>
        <taxon>Lachnospiraceae</taxon>
        <taxon>Laedolimicola</taxon>
    </lineage>
</organism>
<evidence type="ECO:0000256" key="2">
    <source>
        <dbReference type="ARBA" id="ARBA00007639"/>
    </source>
</evidence>
<sequence>MSKKRARLFLIAGTTLIVLAGSLWYWKKSRDAARPLNIVLIQKALDDTDFWTSVYLGGQTAAEEYNVNLTVEGPENEREIDAQNQMILDAIAARPDAIVLCPCSTDQTVPYAEQIEQAGIRLVLADSTMDQPMGSAVVATDNYAAGYKLGSYMKQFVKADSVIGIVGHVKGSSTAVGREAGFRAGLGEAGTQVAEIVFCDSDSDKAYEQTKDLLKKYPSMDLIVGLNEYSAVGAARAVRNQGKTGTIHMGSIDSSIKQIQFLESGVFDALVVQKPFNMGYLSVETAVDVTRGRKTETSIDSGSELITKENMYTQENQKLLFPVTK</sequence>
<dbReference type="SUPFAM" id="SSF53822">
    <property type="entry name" value="Periplasmic binding protein-like I"/>
    <property type="match status" value="1"/>
</dbReference>
<comment type="subcellular location">
    <subcellularLocation>
        <location evidence="1">Cell envelope</location>
    </subcellularLocation>
</comment>
<evidence type="ECO:0000256" key="1">
    <source>
        <dbReference type="ARBA" id="ARBA00004196"/>
    </source>
</evidence>
<reference evidence="5 6" key="1">
    <citation type="journal article" date="2021" name="ISME Commun">
        <title>Automated analysis of genomic sequences facilitates high-throughput and comprehensive description of bacteria.</title>
        <authorList>
            <person name="Hitch T.C.A."/>
        </authorList>
    </citation>
    <scope>NUCLEOTIDE SEQUENCE [LARGE SCALE GENOMIC DNA]</scope>
    <source>
        <strain evidence="5 6">Sanger_04</strain>
    </source>
</reference>
<comment type="similarity">
    <text evidence="2">Belongs to the bacterial solute-binding protein 2 family.</text>
</comment>
<dbReference type="PANTHER" id="PTHR46847:SF1">
    <property type="entry name" value="D-ALLOSE-BINDING PERIPLASMIC PROTEIN-RELATED"/>
    <property type="match status" value="1"/>
</dbReference>
<feature type="domain" description="Periplasmic binding protein" evidence="4">
    <location>
        <begin position="38"/>
        <end position="294"/>
    </location>
</feature>
<accession>A0ABT2RT50</accession>
<name>A0ABT2RT50_9FIRM</name>
<keyword evidence="3" id="KW-0732">Signal</keyword>
<dbReference type="InterPro" id="IPR028082">
    <property type="entry name" value="Peripla_BP_I"/>
</dbReference>
<evidence type="ECO:0000256" key="3">
    <source>
        <dbReference type="ARBA" id="ARBA00022729"/>
    </source>
</evidence>
<dbReference type="RefSeq" id="WP_158361481.1">
    <property type="nucleotide sequence ID" value="NZ_JAOQKC010000001.1"/>
</dbReference>
<dbReference type="Proteomes" id="UP001652461">
    <property type="component" value="Unassembled WGS sequence"/>
</dbReference>
<evidence type="ECO:0000259" key="4">
    <source>
        <dbReference type="Pfam" id="PF13407"/>
    </source>
</evidence>
<evidence type="ECO:0000313" key="5">
    <source>
        <dbReference type="EMBL" id="MCU6695496.1"/>
    </source>
</evidence>
<comment type="caution">
    <text evidence="5">The sequence shown here is derived from an EMBL/GenBank/DDBJ whole genome shotgun (WGS) entry which is preliminary data.</text>
</comment>
<dbReference type="EMBL" id="JAOQKC010000001">
    <property type="protein sequence ID" value="MCU6695496.1"/>
    <property type="molecule type" value="Genomic_DNA"/>
</dbReference>
<dbReference type="PANTHER" id="PTHR46847">
    <property type="entry name" value="D-ALLOSE-BINDING PERIPLASMIC PROTEIN-RELATED"/>
    <property type="match status" value="1"/>
</dbReference>